<protein>
    <submittedName>
        <fullName evidence="1">Uncharacterized protein</fullName>
    </submittedName>
</protein>
<sequence length="130" mass="15059">MDSFMLSYQLDEHIHILSDSSDGVKRQEAKHDPTPWPEYFLTIILEAYRRFKQRVGAAQEHKIGGGNRRGSKKWWTGLSRISRYRAWKNFARGVSRPTIIGVLRLHPLYREGPQRQVGGISWSQPSVKPT</sequence>
<evidence type="ECO:0000313" key="2">
    <source>
        <dbReference type="Proteomes" id="UP000502196"/>
    </source>
</evidence>
<name>A0A6F9E121_9BACL</name>
<proteinExistence type="predicted"/>
<accession>A0A6F9E121</accession>
<dbReference type="EMBL" id="LR792683">
    <property type="protein sequence ID" value="CAB3390505.1"/>
    <property type="molecule type" value="Genomic_DNA"/>
</dbReference>
<reference evidence="1 2" key="1">
    <citation type="submission" date="2020-04" db="EMBL/GenBank/DDBJ databases">
        <authorList>
            <person name="Hogendoorn C."/>
        </authorList>
    </citation>
    <scope>NUCLEOTIDE SEQUENCE [LARGE SCALE GENOMIC DNA]</scope>
    <source>
        <strain evidence="1">COOX1</strain>
    </source>
</reference>
<organism evidence="1 2">
    <name type="scientific">Kyrpidia spormannii</name>
    <dbReference type="NCBI Taxonomy" id="2055160"/>
    <lineage>
        <taxon>Bacteria</taxon>
        <taxon>Bacillati</taxon>
        <taxon>Bacillota</taxon>
        <taxon>Bacilli</taxon>
        <taxon>Bacillales</taxon>
        <taxon>Alicyclobacillaceae</taxon>
        <taxon>Kyrpidia</taxon>
    </lineage>
</organism>
<gene>
    <name evidence="1" type="ORF">COOX1_0441</name>
</gene>
<dbReference type="Proteomes" id="UP000502196">
    <property type="component" value="Chromosome"/>
</dbReference>
<dbReference type="AlphaFoldDB" id="A0A6F9E121"/>
<evidence type="ECO:0000313" key="1">
    <source>
        <dbReference type="EMBL" id="CAB3390505.1"/>
    </source>
</evidence>